<gene>
    <name evidence="4" type="ORF">JJE72_09260</name>
</gene>
<accession>A0ABS1K2L1</accession>
<dbReference type="InterPro" id="IPR021202">
    <property type="entry name" value="Rv3654c-like"/>
</dbReference>
<dbReference type="Proteomes" id="UP000639051">
    <property type="component" value="Unassembled WGS sequence"/>
</dbReference>
<dbReference type="NCBIfam" id="TIGR03816">
    <property type="entry name" value="tadE_like_DECH"/>
    <property type="match status" value="1"/>
</dbReference>
<evidence type="ECO:0000313" key="4">
    <source>
        <dbReference type="EMBL" id="MBL0705693.1"/>
    </source>
</evidence>
<dbReference type="EMBL" id="JAERRC010000022">
    <property type="protein sequence ID" value="MBL0705693.1"/>
    <property type="molecule type" value="Genomic_DNA"/>
</dbReference>
<keyword evidence="2" id="KW-0472">Membrane</keyword>
<keyword evidence="2" id="KW-1133">Transmembrane helix</keyword>
<keyword evidence="2" id="KW-0812">Transmembrane</keyword>
<protein>
    <recommendedName>
        <fullName evidence="3">Putative Flp pilus-assembly TadG-like N-terminal domain-containing protein</fullName>
    </recommendedName>
</protein>
<keyword evidence="5" id="KW-1185">Reference proteome</keyword>
<sequence length="128" mass="12531">MSSDPAGPASERERGSGTVLALGLCLLLILALGMVLMVGQGLTASVRAAAAADLAALAAADAERGLRTGRACDAGRAVAELNGAVLIRCEVEATGSTVRVIVEIPTGAPWGPAPGRARAGPPAPAPGP</sequence>
<evidence type="ECO:0000256" key="1">
    <source>
        <dbReference type="SAM" id="MobiDB-lite"/>
    </source>
</evidence>
<evidence type="ECO:0000259" key="3">
    <source>
        <dbReference type="Pfam" id="PF13400"/>
    </source>
</evidence>
<feature type="region of interest" description="Disordered" evidence="1">
    <location>
        <begin position="108"/>
        <end position="128"/>
    </location>
</feature>
<feature type="compositionally biased region" description="Low complexity" evidence="1">
    <location>
        <begin position="108"/>
        <end position="120"/>
    </location>
</feature>
<feature type="domain" description="Putative Flp pilus-assembly TadG-like N-terminal" evidence="3">
    <location>
        <begin position="15"/>
        <end position="62"/>
    </location>
</feature>
<evidence type="ECO:0000256" key="2">
    <source>
        <dbReference type="SAM" id="Phobius"/>
    </source>
</evidence>
<dbReference type="Pfam" id="PF13400">
    <property type="entry name" value="Tad"/>
    <property type="match status" value="1"/>
</dbReference>
<comment type="caution">
    <text evidence="4">The sequence shown here is derived from an EMBL/GenBank/DDBJ whole genome shotgun (WGS) entry which is preliminary data.</text>
</comment>
<feature type="transmembrane region" description="Helical" evidence="2">
    <location>
        <begin position="20"/>
        <end position="38"/>
    </location>
</feature>
<name>A0ABS1K2L1_9MICC</name>
<dbReference type="InterPro" id="IPR028087">
    <property type="entry name" value="Tad_N"/>
</dbReference>
<proteinExistence type="predicted"/>
<reference evidence="4 5" key="1">
    <citation type="submission" date="2021-01" db="EMBL/GenBank/DDBJ databases">
        <title>Genome public.</title>
        <authorList>
            <person name="Liu C."/>
            <person name="Sun Q."/>
        </authorList>
    </citation>
    <scope>NUCLEOTIDE SEQUENCE [LARGE SCALE GENOMIC DNA]</scope>
    <source>
        <strain evidence="4 5">JC656</strain>
    </source>
</reference>
<organism evidence="4 5">
    <name type="scientific">Sinomonas cellulolyticus</name>
    <dbReference type="NCBI Taxonomy" id="2801916"/>
    <lineage>
        <taxon>Bacteria</taxon>
        <taxon>Bacillati</taxon>
        <taxon>Actinomycetota</taxon>
        <taxon>Actinomycetes</taxon>
        <taxon>Micrococcales</taxon>
        <taxon>Micrococcaceae</taxon>
        <taxon>Sinomonas</taxon>
    </lineage>
</organism>
<evidence type="ECO:0000313" key="5">
    <source>
        <dbReference type="Proteomes" id="UP000639051"/>
    </source>
</evidence>